<sequence length="209" mass="22048">MNSDPGQSVESEVVENEVNPYLPVNEVGMVALPELPSAGMGAIASAFTILTGIVISGAVFGIGMAIFALASSETFDGAAMLIPMGMLFGACWAGLFGVPVVLVGTLFCIFVLKVPRIWSPVFLRWAAIVMGGAAGFASLALLALTELQITGALFACVPAGVGASVTWIWIEPWVRRAKRRQDAADLERMTDADAVSHPFITRPDDSFVE</sequence>
<proteinExistence type="predicted"/>
<evidence type="ECO:0000313" key="3">
    <source>
        <dbReference type="Proteomes" id="UP000320672"/>
    </source>
</evidence>
<keyword evidence="1" id="KW-0812">Transmembrane</keyword>
<feature type="transmembrane region" description="Helical" evidence="1">
    <location>
        <begin position="47"/>
        <end position="70"/>
    </location>
</feature>
<name>A0A517MKZ1_9BACT</name>
<feature type="transmembrane region" description="Helical" evidence="1">
    <location>
        <begin position="82"/>
        <end position="110"/>
    </location>
</feature>
<dbReference type="RefSeq" id="WP_145353771.1">
    <property type="nucleotide sequence ID" value="NZ_CP036262.1"/>
</dbReference>
<keyword evidence="3" id="KW-1185">Reference proteome</keyword>
<reference evidence="2 3" key="1">
    <citation type="submission" date="2019-02" db="EMBL/GenBank/DDBJ databases">
        <title>Deep-cultivation of Planctomycetes and their phenomic and genomic characterization uncovers novel biology.</title>
        <authorList>
            <person name="Wiegand S."/>
            <person name="Jogler M."/>
            <person name="Boedeker C."/>
            <person name="Pinto D."/>
            <person name="Vollmers J."/>
            <person name="Rivas-Marin E."/>
            <person name="Kohn T."/>
            <person name="Peeters S.H."/>
            <person name="Heuer A."/>
            <person name="Rast P."/>
            <person name="Oberbeckmann S."/>
            <person name="Bunk B."/>
            <person name="Jeske O."/>
            <person name="Meyerdierks A."/>
            <person name="Storesund J.E."/>
            <person name="Kallscheuer N."/>
            <person name="Luecker S."/>
            <person name="Lage O.M."/>
            <person name="Pohl T."/>
            <person name="Merkel B.J."/>
            <person name="Hornburger P."/>
            <person name="Mueller R.-W."/>
            <person name="Bruemmer F."/>
            <person name="Labrenz M."/>
            <person name="Spormann A.M."/>
            <person name="Op den Camp H."/>
            <person name="Overmann J."/>
            <person name="Amann R."/>
            <person name="Jetten M.S.M."/>
            <person name="Mascher T."/>
            <person name="Medema M.H."/>
            <person name="Devos D.P."/>
            <person name="Kaster A.-K."/>
            <person name="Ovreas L."/>
            <person name="Rohde M."/>
            <person name="Galperin M.Y."/>
            <person name="Jogler C."/>
        </authorList>
    </citation>
    <scope>NUCLEOTIDE SEQUENCE [LARGE SCALE GENOMIC DNA]</scope>
    <source>
        <strain evidence="2 3">FF011L</strain>
    </source>
</reference>
<protein>
    <submittedName>
        <fullName evidence="2">Uncharacterized protein</fullName>
    </submittedName>
</protein>
<gene>
    <name evidence="2" type="ORF">FF011L_43630</name>
</gene>
<keyword evidence="1" id="KW-1133">Transmembrane helix</keyword>
<feature type="transmembrane region" description="Helical" evidence="1">
    <location>
        <begin position="122"/>
        <end position="143"/>
    </location>
</feature>
<dbReference type="KEGG" id="rml:FF011L_43630"/>
<dbReference type="Proteomes" id="UP000320672">
    <property type="component" value="Chromosome"/>
</dbReference>
<evidence type="ECO:0000256" key="1">
    <source>
        <dbReference type="SAM" id="Phobius"/>
    </source>
</evidence>
<feature type="transmembrane region" description="Helical" evidence="1">
    <location>
        <begin position="149"/>
        <end position="170"/>
    </location>
</feature>
<organism evidence="2 3">
    <name type="scientific">Roseimaritima multifibrata</name>
    <dbReference type="NCBI Taxonomy" id="1930274"/>
    <lineage>
        <taxon>Bacteria</taxon>
        <taxon>Pseudomonadati</taxon>
        <taxon>Planctomycetota</taxon>
        <taxon>Planctomycetia</taxon>
        <taxon>Pirellulales</taxon>
        <taxon>Pirellulaceae</taxon>
        <taxon>Roseimaritima</taxon>
    </lineage>
</organism>
<keyword evidence="1" id="KW-0472">Membrane</keyword>
<evidence type="ECO:0000313" key="2">
    <source>
        <dbReference type="EMBL" id="QDS95566.1"/>
    </source>
</evidence>
<dbReference type="AlphaFoldDB" id="A0A517MKZ1"/>
<accession>A0A517MKZ1</accession>
<dbReference type="EMBL" id="CP036262">
    <property type="protein sequence ID" value="QDS95566.1"/>
    <property type="molecule type" value="Genomic_DNA"/>
</dbReference>